<keyword evidence="2" id="KW-0788">Thiol protease</keyword>
<dbReference type="PANTHER" id="PTHR12473">
    <property type="entry name" value="UBIQUITIN CARBOXYL-TERMINAL HYDROLASE MINDY-4-RELATED"/>
    <property type="match status" value="1"/>
</dbReference>
<comment type="function">
    <text evidence="2">Hydrolase that can remove 'Lys-48'-linked conjugated ubiquitin from proteins.</text>
</comment>
<dbReference type="PANTHER" id="PTHR12473:SF8">
    <property type="entry name" value="UBIQUITIN CARBOXYL-TERMINAL HYDROLASE MINDY-4-RELATED"/>
    <property type="match status" value="1"/>
</dbReference>
<dbReference type="GO" id="GO:0071108">
    <property type="term" value="P:protein K48-linked deubiquitination"/>
    <property type="evidence" value="ECO:0007669"/>
    <property type="project" value="InterPro"/>
</dbReference>
<dbReference type="InterPro" id="IPR025257">
    <property type="entry name" value="MINDY-3/4_CD"/>
</dbReference>
<dbReference type="OrthoDB" id="10263628at2759"/>
<keyword evidence="2" id="KW-0645">Protease</keyword>
<dbReference type="Pfam" id="PF13898">
    <property type="entry name" value="MINDY-3_4_CD"/>
    <property type="match status" value="2"/>
</dbReference>
<dbReference type="GO" id="GO:1990380">
    <property type="term" value="F:K48-linked deubiquitinase activity"/>
    <property type="evidence" value="ECO:0007669"/>
    <property type="project" value="UniProtKB-UniRule"/>
</dbReference>
<feature type="non-terminal residue" evidence="3">
    <location>
        <position position="252"/>
    </location>
</feature>
<sequence length="252" mass="29291">GSSVIDYHKLFISFFKEPDIFIIQNQIIFFIAVVCIENLYDLVISQPNRARQQEALAFAISDILWKAGERQSATVAIYSPDSPSCCKDAPSYIKDGFTEKMLLYEFSKYDQLLQFLRRYYFFGQTQMGIPLRADIGFLYYKQGEEDNALEIGSRLKTPFHPIWVTYCNDSFGVLFSTTKDLVRDYHAERHFELQYYNLSAGQLNPALLDVDCRQHTFILRDPRTQEITPLESLIQTKWPDARVSWNGLSPFL</sequence>
<comment type="similarity">
    <text evidence="1 2">Belongs to the MINDY deubiquitinase family. FAM188 subfamily.</text>
</comment>
<dbReference type="EMBL" id="OB664363">
    <property type="protein sequence ID" value="CAD7232204.1"/>
    <property type="molecule type" value="Genomic_DNA"/>
</dbReference>
<dbReference type="AlphaFoldDB" id="A0A7R8WNB0"/>
<dbReference type="SMART" id="SM01174">
    <property type="entry name" value="DUF4205"/>
    <property type="match status" value="1"/>
</dbReference>
<keyword evidence="2" id="KW-0833">Ubl conjugation pathway</keyword>
<name>A0A7R8WNB0_9CRUS</name>
<proteinExistence type="inferred from homology"/>
<evidence type="ECO:0000256" key="2">
    <source>
        <dbReference type="RuleBase" id="RU367088"/>
    </source>
</evidence>
<dbReference type="GO" id="GO:0006508">
    <property type="term" value="P:proteolysis"/>
    <property type="evidence" value="ECO:0007669"/>
    <property type="project" value="UniProtKB-KW"/>
</dbReference>
<reference evidence="3" key="1">
    <citation type="submission" date="2020-11" db="EMBL/GenBank/DDBJ databases">
        <authorList>
            <person name="Tran Van P."/>
        </authorList>
    </citation>
    <scope>NUCLEOTIDE SEQUENCE</scope>
</reference>
<evidence type="ECO:0000256" key="1">
    <source>
        <dbReference type="ARBA" id="ARBA00011074"/>
    </source>
</evidence>
<dbReference type="GO" id="GO:0004843">
    <property type="term" value="F:cysteine-type deubiquitinase activity"/>
    <property type="evidence" value="ECO:0007669"/>
    <property type="project" value="UniProtKB-UniRule"/>
</dbReference>
<comment type="catalytic activity">
    <reaction evidence="2">
        <text>Thiol-dependent hydrolysis of ester, thioester, amide, peptide and isopeptide bonds formed by the C-terminal Gly of ubiquitin (a 76-residue protein attached to proteins as an intracellular targeting signal).</text>
        <dbReference type="EC" id="3.4.19.12"/>
    </reaction>
</comment>
<evidence type="ECO:0000313" key="3">
    <source>
        <dbReference type="EMBL" id="CAD7232204.1"/>
    </source>
</evidence>
<dbReference type="EC" id="3.4.19.12" evidence="2"/>
<keyword evidence="2" id="KW-0378">Hydrolase</keyword>
<protein>
    <recommendedName>
        <fullName evidence="2">Ubiquitin carboxyl-terminal hydrolase MINDY</fullName>
        <ecNumber evidence="2">3.4.19.12</ecNumber>
    </recommendedName>
</protein>
<dbReference type="InterPro" id="IPR039785">
    <property type="entry name" value="MINY3/4"/>
</dbReference>
<accession>A0A7R8WNB0</accession>
<gene>
    <name evidence="3" type="ORF">CTOB1V02_LOCUS10044</name>
</gene>
<organism evidence="3">
    <name type="scientific">Cyprideis torosa</name>
    <dbReference type="NCBI Taxonomy" id="163714"/>
    <lineage>
        <taxon>Eukaryota</taxon>
        <taxon>Metazoa</taxon>
        <taxon>Ecdysozoa</taxon>
        <taxon>Arthropoda</taxon>
        <taxon>Crustacea</taxon>
        <taxon>Oligostraca</taxon>
        <taxon>Ostracoda</taxon>
        <taxon>Podocopa</taxon>
        <taxon>Podocopida</taxon>
        <taxon>Cytherocopina</taxon>
        <taxon>Cytheroidea</taxon>
        <taxon>Cytherideidae</taxon>
        <taxon>Cyprideis</taxon>
    </lineage>
</organism>